<dbReference type="PANTHER" id="PTHR35800:SF1">
    <property type="entry name" value="RNA-BINDING PROTEIN KHPB"/>
    <property type="match status" value="1"/>
</dbReference>
<dbReference type="InterPro" id="IPR001374">
    <property type="entry name" value="R3H_dom"/>
</dbReference>
<name>A0A1G1VDV3_9BACT</name>
<dbReference type="GO" id="GO:0003723">
    <property type="term" value="F:RNA binding"/>
    <property type="evidence" value="ECO:0007669"/>
    <property type="project" value="InterPro"/>
</dbReference>
<dbReference type="Gene3D" id="3.30.1370.50">
    <property type="entry name" value="R3H-like domain"/>
    <property type="match status" value="1"/>
</dbReference>
<accession>A0A1G1VDV3</accession>
<dbReference type="Proteomes" id="UP000177685">
    <property type="component" value="Unassembled WGS sequence"/>
</dbReference>
<dbReference type="InterPro" id="IPR039247">
    <property type="entry name" value="KhpB"/>
</dbReference>
<feature type="domain" description="R3H" evidence="1">
    <location>
        <begin position="87"/>
        <end position="153"/>
    </location>
</feature>
<reference evidence="2 3" key="1">
    <citation type="journal article" date="2016" name="Nat. Commun.">
        <title>Thousands of microbial genomes shed light on interconnected biogeochemical processes in an aquifer system.</title>
        <authorList>
            <person name="Anantharaman K."/>
            <person name="Brown C.T."/>
            <person name="Hug L.A."/>
            <person name="Sharon I."/>
            <person name="Castelle C.J."/>
            <person name="Probst A.J."/>
            <person name="Thomas B.C."/>
            <person name="Singh A."/>
            <person name="Wilkins M.J."/>
            <person name="Karaoz U."/>
            <person name="Brodie E.L."/>
            <person name="Williams K.H."/>
            <person name="Hubbard S.S."/>
            <person name="Banfield J.F."/>
        </authorList>
    </citation>
    <scope>NUCLEOTIDE SEQUENCE [LARGE SCALE GENOMIC DNA]</scope>
</reference>
<dbReference type="InterPro" id="IPR034079">
    <property type="entry name" value="R3H_KhpB"/>
</dbReference>
<organism evidence="2 3">
    <name type="scientific">Candidatus Blackburnbacteria bacterium RIFCSPLOWO2_01_FULL_41_27</name>
    <dbReference type="NCBI Taxonomy" id="1797520"/>
    <lineage>
        <taxon>Bacteria</taxon>
        <taxon>Candidatus Blackburniibacteriota</taxon>
    </lineage>
</organism>
<dbReference type="SMART" id="SM00393">
    <property type="entry name" value="R3H"/>
    <property type="match status" value="1"/>
</dbReference>
<evidence type="ECO:0000259" key="1">
    <source>
        <dbReference type="PROSITE" id="PS51061"/>
    </source>
</evidence>
<dbReference type="Pfam" id="PF13083">
    <property type="entry name" value="KH_KhpA-B"/>
    <property type="match status" value="1"/>
</dbReference>
<dbReference type="CDD" id="cd02644">
    <property type="entry name" value="R3H_jag"/>
    <property type="match status" value="1"/>
</dbReference>
<sequence length="153" mass="17077">MAKDGKTEIKKTAQKLLDLMGVKGDVVVGEDKENEALSVNITTDEAGILIGRHGETISAFQVVLGQILQRQTGEWQRVLVDTGDYRTKQQEMLRSMAEQAAERVAQTDSPQTIYDLTSSQRRFVHMVLSENPQVITESEGEGRERHLVVKPRG</sequence>
<dbReference type="PANTHER" id="PTHR35800">
    <property type="entry name" value="PROTEIN JAG"/>
    <property type="match status" value="1"/>
</dbReference>
<dbReference type="InterPro" id="IPR038008">
    <property type="entry name" value="Jag_KH"/>
</dbReference>
<dbReference type="Pfam" id="PF01424">
    <property type="entry name" value="R3H"/>
    <property type="match status" value="1"/>
</dbReference>
<comment type="caution">
    <text evidence="2">The sequence shown here is derived from an EMBL/GenBank/DDBJ whole genome shotgun (WGS) entry which is preliminary data.</text>
</comment>
<dbReference type="CDD" id="cd02414">
    <property type="entry name" value="KH-II_Jag"/>
    <property type="match status" value="1"/>
</dbReference>
<proteinExistence type="predicted"/>
<dbReference type="InterPro" id="IPR015946">
    <property type="entry name" value="KH_dom-like_a/b"/>
</dbReference>
<dbReference type="Gene3D" id="3.30.300.20">
    <property type="match status" value="1"/>
</dbReference>
<evidence type="ECO:0000313" key="2">
    <source>
        <dbReference type="EMBL" id="OGY13507.1"/>
    </source>
</evidence>
<dbReference type="EMBL" id="MHCD01000032">
    <property type="protein sequence ID" value="OGY13507.1"/>
    <property type="molecule type" value="Genomic_DNA"/>
</dbReference>
<gene>
    <name evidence="2" type="ORF">A3A58_00340</name>
</gene>
<dbReference type="AlphaFoldDB" id="A0A1G1VDV3"/>
<dbReference type="PROSITE" id="PS51061">
    <property type="entry name" value="R3H"/>
    <property type="match status" value="1"/>
</dbReference>
<evidence type="ECO:0000313" key="3">
    <source>
        <dbReference type="Proteomes" id="UP000177685"/>
    </source>
</evidence>
<dbReference type="SUPFAM" id="SSF82708">
    <property type="entry name" value="R3H domain"/>
    <property type="match status" value="1"/>
</dbReference>
<protein>
    <recommendedName>
        <fullName evidence="1">R3H domain-containing protein</fullName>
    </recommendedName>
</protein>
<dbReference type="InterPro" id="IPR036867">
    <property type="entry name" value="R3H_dom_sf"/>
</dbReference>